<dbReference type="AlphaFoldDB" id="A0A9X1VDQ9"/>
<gene>
    <name evidence="2" type="primary">pdaC_2</name>
    <name evidence="2" type="ORF">MM817_02553</name>
</gene>
<keyword evidence="2" id="KW-0378">Hydrolase</keyword>
<evidence type="ECO:0000313" key="2">
    <source>
        <dbReference type="EMBL" id="MCI0184258.1"/>
    </source>
</evidence>
<dbReference type="Proteomes" id="UP001139263">
    <property type="component" value="Unassembled WGS sequence"/>
</dbReference>
<dbReference type="Gene3D" id="3.20.20.370">
    <property type="entry name" value="Glycoside hydrolase/deacetylase"/>
    <property type="match status" value="1"/>
</dbReference>
<dbReference type="RefSeq" id="WP_241715759.1">
    <property type="nucleotide sequence ID" value="NZ_JALBUF010000011.1"/>
</dbReference>
<evidence type="ECO:0000259" key="1">
    <source>
        <dbReference type="PROSITE" id="PS51677"/>
    </source>
</evidence>
<dbReference type="GO" id="GO:0016810">
    <property type="term" value="F:hydrolase activity, acting on carbon-nitrogen (but not peptide) bonds"/>
    <property type="evidence" value="ECO:0007669"/>
    <property type="project" value="InterPro"/>
</dbReference>
<dbReference type="EMBL" id="JALBUF010000011">
    <property type="protein sequence ID" value="MCI0184258.1"/>
    <property type="molecule type" value="Genomic_DNA"/>
</dbReference>
<evidence type="ECO:0000313" key="3">
    <source>
        <dbReference type="Proteomes" id="UP001139263"/>
    </source>
</evidence>
<dbReference type="PROSITE" id="PS51677">
    <property type="entry name" value="NODB"/>
    <property type="match status" value="1"/>
</dbReference>
<dbReference type="EC" id="3.5.1.-" evidence="2"/>
<dbReference type="GO" id="GO:0005975">
    <property type="term" value="P:carbohydrate metabolic process"/>
    <property type="evidence" value="ECO:0007669"/>
    <property type="project" value="InterPro"/>
</dbReference>
<accession>A0A9X1VDQ9</accession>
<comment type="caution">
    <text evidence="2">The sequence shown here is derived from an EMBL/GenBank/DDBJ whole genome shotgun (WGS) entry which is preliminary data.</text>
</comment>
<protein>
    <submittedName>
        <fullName evidence="2">Peptidoglycan-N-acetylmuramic acid deacetylase PdaC</fullName>
        <ecNumber evidence="2">3.5.1.-</ecNumber>
    </submittedName>
</protein>
<dbReference type="PANTHER" id="PTHR10587">
    <property type="entry name" value="GLYCOSYL TRANSFERASE-RELATED"/>
    <property type="match status" value="1"/>
</dbReference>
<dbReference type="InterPro" id="IPR011330">
    <property type="entry name" value="Glyco_hydro/deAcase_b/a-brl"/>
</dbReference>
<proteinExistence type="predicted"/>
<dbReference type="InterPro" id="IPR002509">
    <property type="entry name" value="NODB_dom"/>
</dbReference>
<dbReference type="Pfam" id="PF01522">
    <property type="entry name" value="Polysacc_deac_1"/>
    <property type="match status" value="1"/>
</dbReference>
<dbReference type="SUPFAM" id="SSF88713">
    <property type="entry name" value="Glycoside hydrolase/deacetylase"/>
    <property type="match status" value="1"/>
</dbReference>
<sequence length="230" mass="26319">MIYPAIVKLMIVSQLFFTLSASQTEFSDPELLHRVETTQKIVAFTFDDGPDPLYTKQIVQQLTSHHAHATFFVIGRKVAQYPNIIKYEVEKGNEVGNHSFSHDLHWSSPSAVQEIKLTQEQVYRATGIYPKYFRPPMGIINPLIRQAAKQAHLRIVLWAWDQDTRDWNGRIASSITQHVLDHIHPGDIILFHDGASKQTNTVQALKVLLPALERKQYRVVTISELLQLSK</sequence>
<feature type="domain" description="NodB homology" evidence="1">
    <location>
        <begin position="40"/>
        <end position="220"/>
    </location>
</feature>
<name>A0A9X1VDQ9_9BACL</name>
<reference evidence="2" key="1">
    <citation type="submission" date="2022-03" db="EMBL/GenBank/DDBJ databases">
        <title>Draft Genome Sequence of Firmicute Strain S0AB, a Heterotrophic Iron/Sulfur-Oxidizing Extreme Acidophile.</title>
        <authorList>
            <person name="Vergara E."/>
            <person name="Pakostova E."/>
            <person name="Johnson D.B."/>
            <person name="Holmes D.S."/>
        </authorList>
    </citation>
    <scope>NUCLEOTIDE SEQUENCE</scope>
    <source>
        <strain evidence="2">S0AB</strain>
    </source>
</reference>
<organism evidence="2 3">
    <name type="scientific">Sulfoacidibacillus ferrooxidans</name>
    <dbReference type="NCBI Taxonomy" id="2005001"/>
    <lineage>
        <taxon>Bacteria</taxon>
        <taxon>Bacillati</taxon>
        <taxon>Bacillota</taxon>
        <taxon>Bacilli</taxon>
        <taxon>Bacillales</taxon>
        <taxon>Alicyclobacillaceae</taxon>
        <taxon>Sulfoacidibacillus</taxon>
    </lineage>
</organism>
<keyword evidence="3" id="KW-1185">Reference proteome</keyword>
<dbReference type="InterPro" id="IPR050248">
    <property type="entry name" value="Polysacc_deacetylase_ArnD"/>
</dbReference>
<dbReference type="CDD" id="cd10917">
    <property type="entry name" value="CE4_NodB_like_6s_7s"/>
    <property type="match status" value="1"/>
</dbReference>